<comment type="similarity">
    <text evidence="1 4">Belongs to the cytochrome P450 family.</text>
</comment>
<name>A0A9P5HI96_9HYPO</name>
<dbReference type="AlphaFoldDB" id="A0A9P5HI96"/>
<organism evidence="5 6">
    <name type="scientific">Cylindrodendrum hubeiense</name>
    <dbReference type="NCBI Taxonomy" id="595255"/>
    <lineage>
        <taxon>Eukaryota</taxon>
        <taxon>Fungi</taxon>
        <taxon>Dikarya</taxon>
        <taxon>Ascomycota</taxon>
        <taxon>Pezizomycotina</taxon>
        <taxon>Sordariomycetes</taxon>
        <taxon>Hypocreomycetidae</taxon>
        <taxon>Hypocreales</taxon>
        <taxon>Nectriaceae</taxon>
        <taxon>Cylindrodendrum</taxon>
    </lineage>
</organism>
<dbReference type="GO" id="GO:0005506">
    <property type="term" value="F:iron ion binding"/>
    <property type="evidence" value="ECO:0007669"/>
    <property type="project" value="InterPro"/>
</dbReference>
<dbReference type="OrthoDB" id="3945418at2759"/>
<evidence type="ECO:0000256" key="1">
    <source>
        <dbReference type="ARBA" id="ARBA00010617"/>
    </source>
</evidence>
<dbReference type="PRINTS" id="PR00359">
    <property type="entry name" value="BP450"/>
</dbReference>
<gene>
    <name evidence="5" type="ORF">G7Z17_g149</name>
</gene>
<dbReference type="InterPro" id="IPR036396">
    <property type="entry name" value="Cyt_P450_sf"/>
</dbReference>
<dbReference type="InterPro" id="IPR017972">
    <property type="entry name" value="Cyt_P450_CS"/>
</dbReference>
<keyword evidence="3 4" id="KW-0408">Iron</keyword>
<evidence type="ECO:0000256" key="3">
    <source>
        <dbReference type="ARBA" id="ARBA00023004"/>
    </source>
</evidence>
<dbReference type="GO" id="GO:0020037">
    <property type="term" value="F:heme binding"/>
    <property type="evidence" value="ECO:0007669"/>
    <property type="project" value="InterPro"/>
</dbReference>
<dbReference type="SUPFAM" id="SSF48264">
    <property type="entry name" value="Cytochrome P450"/>
    <property type="match status" value="1"/>
</dbReference>
<dbReference type="GO" id="GO:0016705">
    <property type="term" value="F:oxidoreductase activity, acting on paired donors, with incorporation or reduction of molecular oxygen"/>
    <property type="evidence" value="ECO:0007669"/>
    <property type="project" value="InterPro"/>
</dbReference>
<accession>A0A9P5HI96</accession>
<evidence type="ECO:0008006" key="7">
    <source>
        <dbReference type="Google" id="ProtNLM"/>
    </source>
</evidence>
<comment type="caution">
    <text evidence="5">The sequence shown here is derived from an EMBL/GenBank/DDBJ whole genome shotgun (WGS) entry which is preliminary data.</text>
</comment>
<evidence type="ECO:0000256" key="2">
    <source>
        <dbReference type="ARBA" id="ARBA00022723"/>
    </source>
</evidence>
<keyword evidence="4" id="KW-0503">Monooxygenase</keyword>
<dbReference type="InterPro" id="IPR002397">
    <property type="entry name" value="Cyt_P450_B"/>
</dbReference>
<dbReference type="Proteomes" id="UP000722485">
    <property type="component" value="Unassembled WGS sequence"/>
</dbReference>
<evidence type="ECO:0000313" key="5">
    <source>
        <dbReference type="EMBL" id="KAF7558128.1"/>
    </source>
</evidence>
<protein>
    <recommendedName>
        <fullName evidence="7">Cytochrome P450 55A3</fullName>
    </recommendedName>
</protein>
<dbReference type="Pfam" id="PF00067">
    <property type="entry name" value="p450"/>
    <property type="match status" value="1"/>
</dbReference>
<keyword evidence="2 4" id="KW-0479">Metal-binding</keyword>
<keyword evidence="6" id="KW-1185">Reference proteome</keyword>
<dbReference type="EMBL" id="JAANBB010000001">
    <property type="protein sequence ID" value="KAF7558128.1"/>
    <property type="molecule type" value="Genomic_DNA"/>
</dbReference>
<dbReference type="Gene3D" id="1.10.630.10">
    <property type="entry name" value="Cytochrome P450"/>
    <property type="match status" value="1"/>
</dbReference>
<keyword evidence="4" id="KW-0560">Oxidoreductase</keyword>
<reference evidence="5" key="1">
    <citation type="submission" date="2020-03" db="EMBL/GenBank/DDBJ databases">
        <title>Draft Genome Sequence of Cylindrodendrum hubeiense.</title>
        <authorList>
            <person name="Buettner E."/>
            <person name="Kellner H."/>
        </authorList>
    </citation>
    <scope>NUCLEOTIDE SEQUENCE</scope>
    <source>
        <strain evidence="5">IHI 201604</strain>
    </source>
</reference>
<dbReference type="InterPro" id="IPR001128">
    <property type="entry name" value="Cyt_P450"/>
</dbReference>
<evidence type="ECO:0000256" key="4">
    <source>
        <dbReference type="RuleBase" id="RU000461"/>
    </source>
</evidence>
<dbReference type="PANTHER" id="PTHR46696">
    <property type="entry name" value="P450, PUTATIVE (EUROFUNG)-RELATED"/>
    <property type="match status" value="1"/>
</dbReference>
<dbReference type="GO" id="GO:0004497">
    <property type="term" value="F:monooxygenase activity"/>
    <property type="evidence" value="ECO:0007669"/>
    <property type="project" value="UniProtKB-KW"/>
</dbReference>
<dbReference type="PANTHER" id="PTHR46696:SF6">
    <property type="entry name" value="P450, PUTATIVE (EUROFUNG)-RELATED"/>
    <property type="match status" value="1"/>
</dbReference>
<sequence>MAQAPRFPFERPSDLDPPAEYARLRATEPVSRVQLFDGSLAWLVVKYHDVCKVATDQRLSKERNRPGFPELSAGGKAAAKNKPTFVDMDLPAHTVQRGMVEPLFLKDHIQGMRPYIQKTVDDLLDEMIRQGCDEPVDLIIYTILGVPFEDLEELLNYLAKLVDLRLEEPKEDLISKLVTEQLRPGHIEKSDAVQIAFLLLVAGNATMVSTIALGVVTLMQNPSQLAEIKADPSLIPAFVEELCRYHTGSALAMKRVAKEDIELGGKTIRAGEGIIASNQSANRDEDIFADPDVFNLHRDNHTHDPLGFGFGPHRCVAEVLSKTELETSFATLFKKLPNLKIAVPLEEVGFSPRLKDIGISKLPVTW</sequence>
<proteinExistence type="inferred from homology"/>
<dbReference type="CDD" id="cd11030">
    <property type="entry name" value="CYP105-like"/>
    <property type="match status" value="1"/>
</dbReference>
<evidence type="ECO:0000313" key="6">
    <source>
        <dbReference type="Proteomes" id="UP000722485"/>
    </source>
</evidence>
<dbReference type="PROSITE" id="PS00086">
    <property type="entry name" value="CYTOCHROME_P450"/>
    <property type="match status" value="1"/>
</dbReference>
<keyword evidence="4" id="KW-0349">Heme</keyword>